<dbReference type="Gene3D" id="1.10.238.10">
    <property type="entry name" value="EF-hand"/>
    <property type="match status" value="2"/>
</dbReference>
<dbReference type="GO" id="GO:0005758">
    <property type="term" value="C:mitochondrial intermembrane space"/>
    <property type="evidence" value="ECO:0007669"/>
    <property type="project" value="UniProtKB-SubCell"/>
</dbReference>
<feature type="region of interest" description="Disordered" evidence="14">
    <location>
        <begin position="548"/>
        <end position="568"/>
    </location>
</feature>
<keyword evidence="5" id="KW-0479">Metal-binding</keyword>
<evidence type="ECO:0000256" key="2">
    <source>
        <dbReference type="ARBA" id="ARBA00004569"/>
    </source>
</evidence>
<dbReference type="AlphaFoldDB" id="A0A553NNS9"/>
<evidence type="ECO:0000256" key="12">
    <source>
        <dbReference type="ARBA" id="ARBA00023136"/>
    </source>
</evidence>
<dbReference type="Proteomes" id="UP000318571">
    <property type="component" value="Chromosome 4"/>
</dbReference>
<dbReference type="CDD" id="cd15900">
    <property type="entry name" value="EFh_MICU"/>
    <property type="match status" value="1"/>
</dbReference>
<reference evidence="16 17" key="1">
    <citation type="journal article" date="2018" name="Nat. Ecol. Evol.">
        <title>Genomic signatures of mitonuclear coevolution across populations of Tigriopus californicus.</title>
        <authorList>
            <person name="Barreto F.S."/>
            <person name="Watson E.T."/>
            <person name="Lima T.G."/>
            <person name="Willett C.S."/>
            <person name="Edmands S."/>
            <person name="Li W."/>
            <person name="Burton R.S."/>
        </authorList>
    </citation>
    <scope>NUCLEOTIDE SEQUENCE [LARGE SCALE GENOMIC DNA]</scope>
    <source>
        <strain evidence="16 17">San Diego</strain>
    </source>
</reference>
<keyword evidence="17" id="KW-1185">Reference proteome</keyword>
<feature type="region of interest" description="Disordered" evidence="14">
    <location>
        <begin position="269"/>
        <end position="300"/>
    </location>
</feature>
<keyword evidence="9" id="KW-0809">Transit peptide</keyword>
<dbReference type="PANTHER" id="PTHR12294">
    <property type="entry name" value="EF HAND DOMAIN FAMILY A1,A2-RELATED"/>
    <property type="match status" value="1"/>
</dbReference>
<dbReference type="GO" id="GO:1990246">
    <property type="term" value="C:uniplex complex"/>
    <property type="evidence" value="ECO:0007669"/>
    <property type="project" value="TreeGrafter"/>
</dbReference>
<keyword evidence="8" id="KW-0106">Calcium</keyword>
<keyword evidence="11" id="KW-0496">Mitochondrion</keyword>
<protein>
    <recommendedName>
        <fullName evidence="15">EF-hand domain-containing protein</fullName>
    </recommendedName>
</protein>
<comment type="caution">
    <text evidence="16">The sequence shown here is derived from an EMBL/GenBank/DDBJ whole genome shotgun (WGS) entry which is preliminary data.</text>
</comment>
<evidence type="ECO:0000256" key="7">
    <source>
        <dbReference type="ARBA" id="ARBA00022792"/>
    </source>
</evidence>
<dbReference type="InterPro" id="IPR018247">
    <property type="entry name" value="EF_Hand_1_Ca_BS"/>
</dbReference>
<gene>
    <name evidence="16" type="ORF">TCAL_05156</name>
</gene>
<feature type="region of interest" description="Disordered" evidence="14">
    <location>
        <begin position="148"/>
        <end position="175"/>
    </location>
</feature>
<dbReference type="SUPFAM" id="SSF47473">
    <property type="entry name" value="EF-hand"/>
    <property type="match status" value="2"/>
</dbReference>
<evidence type="ECO:0000313" key="16">
    <source>
        <dbReference type="EMBL" id="TRY67094.1"/>
    </source>
</evidence>
<sequence>MLWSGVGGSAAPVGGMNRRVRLVLAWRLLPPRIHRGLQHRAGGPLGRSHGRWGASATGGPASPPWLWPSSPGGWGPGGRTSGGYRGFGLNRPVAKFGHVTSLKATPTRILLTMGLSTIVLLLLVDWQYIYDETGFKLPLMPTFLLNTTPNSSDDDSPESKKSVSTQRKNVQPRQTNELTMLEKAVLMERQNDIESFFRQRQHVRDKLIAELDPEKQVKYKNADFLKMIDREDVIAAQKEANQRENAGPWARVWANLKAEEVVTVPTLPTANLPVDHHGEEEEEQEEEEEEEEEKSGHTSAKVGFRNRKIIEYENRIRQYSTPDKIFRYFATYKVVDDRGHGEVMMTPQDFLRSITPGIQQPENLGLDQFNNITLEELEGSSLKLDVDEESIFHHFGSGGLITFSDYIFLLTVLSTSRRHFQIAFKMFDLNGDGNVDAKEFEVVTNLMKSQSSMGARHRDHQTTGSTFKGINSGLITYFFGTNKEGILTVDKFLDFQRHLQNEILALEFKRKIGAQEGKLSERDFAELLIAYAGFSAKKRTKMIKRVRKEFHHSHHHEHEQTHLGHLGQRDPSDDDNVLYCINDIDTALTFYHIAGAPIERETMKHVAKTVANVDLSDHVIDVVFVLFDENGDGKLSNKEFVSVMKQRAMRGLEKPKDTGIGRVLSAITKCVSDTRPTILGGMRKTE</sequence>
<keyword evidence="10" id="KW-0406">Ion transport</keyword>
<evidence type="ECO:0000256" key="10">
    <source>
        <dbReference type="ARBA" id="ARBA00023065"/>
    </source>
</evidence>
<comment type="subcellular location">
    <subcellularLocation>
        <location evidence="1">Mitochondrion inner membrane</location>
    </subcellularLocation>
    <subcellularLocation>
        <location evidence="2">Mitochondrion intermembrane space</location>
    </subcellularLocation>
</comment>
<evidence type="ECO:0000256" key="13">
    <source>
        <dbReference type="ARBA" id="ARBA00038333"/>
    </source>
</evidence>
<dbReference type="SMART" id="SM00054">
    <property type="entry name" value="EFh"/>
    <property type="match status" value="2"/>
</dbReference>
<name>A0A553NNS9_TIGCA</name>
<evidence type="ECO:0000256" key="1">
    <source>
        <dbReference type="ARBA" id="ARBA00004273"/>
    </source>
</evidence>
<feature type="compositionally biased region" description="Polar residues" evidence="14">
    <location>
        <begin position="165"/>
        <end position="175"/>
    </location>
</feature>
<dbReference type="Pfam" id="PF13833">
    <property type="entry name" value="EF-hand_8"/>
    <property type="match status" value="1"/>
</dbReference>
<keyword evidence="12" id="KW-0472">Membrane</keyword>
<keyword evidence="6" id="KW-0677">Repeat</keyword>
<evidence type="ECO:0000256" key="8">
    <source>
        <dbReference type="ARBA" id="ARBA00022837"/>
    </source>
</evidence>
<evidence type="ECO:0000256" key="14">
    <source>
        <dbReference type="SAM" id="MobiDB-lite"/>
    </source>
</evidence>
<keyword evidence="7" id="KW-0999">Mitochondrion inner membrane</keyword>
<proteinExistence type="inferred from homology"/>
<evidence type="ECO:0000256" key="11">
    <source>
        <dbReference type="ARBA" id="ARBA00023128"/>
    </source>
</evidence>
<evidence type="ECO:0000256" key="3">
    <source>
        <dbReference type="ARBA" id="ARBA00022448"/>
    </source>
</evidence>
<dbReference type="GO" id="GO:0051560">
    <property type="term" value="P:mitochondrial calcium ion homeostasis"/>
    <property type="evidence" value="ECO:0007669"/>
    <property type="project" value="TreeGrafter"/>
</dbReference>
<dbReference type="PROSITE" id="PS50222">
    <property type="entry name" value="EF_HAND_2"/>
    <property type="match status" value="2"/>
</dbReference>
<dbReference type="Pfam" id="PF13202">
    <property type="entry name" value="EF-hand_5"/>
    <property type="match status" value="1"/>
</dbReference>
<evidence type="ECO:0000256" key="6">
    <source>
        <dbReference type="ARBA" id="ARBA00022737"/>
    </source>
</evidence>
<comment type="similarity">
    <text evidence="13">Belongs to the MICU1 family. MICU1 subfamily.</text>
</comment>
<evidence type="ECO:0000256" key="4">
    <source>
        <dbReference type="ARBA" id="ARBA00022568"/>
    </source>
</evidence>
<organism evidence="16 17">
    <name type="scientific">Tigriopus californicus</name>
    <name type="common">Marine copepod</name>
    <dbReference type="NCBI Taxonomy" id="6832"/>
    <lineage>
        <taxon>Eukaryota</taxon>
        <taxon>Metazoa</taxon>
        <taxon>Ecdysozoa</taxon>
        <taxon>Arthropoda</taxon>
        <taxon>Crustacea</taxon>
        <taxon>Multicrustacea</taxon>
        <taxon>Hexanauplia</taxon>
        <taxon>Copepoda</taxon>
        <taxon>Harpacticoida</taxon>
        <taxon>Harpacticidae</taxon>
        <taxon>Tigriopus</taxon>
    </lineage>
</organism>
<dbReference type="STRING" id="6832.A0A553NNS9"/>
<dbReference type="InterPro" id="IPR039800">
    <property type="entry name" value="MICU1/2/3"/>
</dbReference>
<keyword evidence="4" id="KW-0109">Calcium transport</keyword>
<dbReference type="GO" id="GO:0036444">
    <property type="term" value="P:calcium import into the mitochondrion"/>
    <property type="evidence" value="ECO:0007669"/>
    <property type="project" value="TreeGrafter"/>
</dbReference>
<keyword evidence="3" id="KW-0813">Transport</keyword>
<evidence type="ECO:0000313" key="17">
    <source>
        <dbReference type="Proteomes" id="UP000318571"/>
    </source>
</evidence>
<dbReference type="EMBL" id="VCGU01000011">
    <property type="protein sequence ID" value="TRY67094.1"/>
    <property type="molecule type" value="Genomic_DNA"/>
</dbReference>
<feature type="domain" description="EF-hand" evidence="15">
    <location>
        <begin position="415"/>
        <end position="450"/>
    </location>
</feature>
<dbReference type="InterPro" id="IPR011992">
    <property type="entry name" value="EF-hand-dom_pair"/>
</dbReference>
<dbReference type="InterPro" id="IPR002048">
    <property type="entry name" value="EF_hand_dom"/>
</dbReference>
<evidence type="ECO:0000256" key="9">
    <source>
        <dbReference type="ARBA" id="ARBA00022946"/>
    </source>
</evidence>
<accession>A0A553NNS9</accession>
<evidence type="ECO:0000256" key="5">
    <source>
        <dbReference type="ARBA" id="ARBA00022723"/>
    </source>
</evidence>
<dbReference type="GO" id="GO:0005509">
    <property type="term" value="F:calcium ion binding"/>
    <property type="evidence" value="ECO:0007669"/>
    <property type="project" value="InterPro"/>
</dbReference>
<feature type="compositionally biased region" description="Acidic residues" evidence="14">
    <location>
        <begin position="280"/>
        <end position="293"/>
    </location>
</feature>
<dbReference type="PROSITE" id="PS00018">
    <property type="entry name" value="EF_HAND_1"/>
    <property type="match status" value="2"/>
</dbReference>
<feature type="compositionally biased region" description="Basic and acidic residues" evidence="14">
    <location>
        <begin position="556"/>
        <end position="568"/>
    </location>
</feature>
<dbReference type="PANTHER" id="PTHR12294:SF1">
    <property type="entry name" value="CALCIUM UPTAKE PROTEIN 1, MITOCHONDRIAL"/>
    <property type="match status" value="1"/>
</dbReference>
<evidence type="ECO:0000259" key="15">
    <source>
        <dbReference type="PROSITE" id="PS50222"/>
    </source>
</evidence>
<feature type="domain" description="EF-hand" evidence="15">
    <location>
        <begin position="615"/>
        <end position="650"/>
    </location>
</feature>